<keyword evidence="13" id="KW-1185">Reference proteome</keyword>
<comment type="cofactor">
    <cofactor evidence="10">
        <name>Mg(2+)</name>
        <dbReference type="ChEBI" id="CHEBI:18420"/>
    </cofactor>
    <cofactor evidence="10">
        <name>Mn(2+)</name>
        <dbReference type="ChEBI" id="CHEBI:29035"/>
    </cofactor>
</comment>
<comment type="catalytic activity">
    <reaction evidence="10">
        <text>Hydrolytically removes 5'-nucleotides successively from the 3'-hydroxy termini of 3'-hydroxy-terminated oligonucleotides.</text>
        <dbReference type="EC" id="3.1.4.1"/>
    </reaction>
</comment>
<gene>
    <name evidence="14" type="primary">LOC103697507</name>
</gene>
<proteinExistence type="inferred from homology"/>
<dbReference type="PANTHER" id="PTHR15749:SF4">
    <property type="entry name" value="FANCONI-ASSOCIATED NUCLEASE 1"/>
    <property type="match status" value="1"/>
</dbReference>
<dbReference type="GO" id="GO:0070336">
    <property type="term" value="F:flap-structured DNA binding"/>
    <property type="evidence" value="ECO:0007669"/>
    <property type="project" value="TreeGrafter"/>
</dbReference>
<keyword evidence="2 10" id="KW-0479">Metal-binding</keyword>
<dbReference type="PROSITE" id="PS51908">
    <property type="entry name" value="ZF_UBZ4"/>
    <property type="match status" value="1"/>
</dbReference>
<evidence type="ECO:0000256" key="5">
    <source>
        <dbReference type="ARBA" id="ARBA00022801"/>
    </source>
</evidence>
<evidence type="ECO:0000256" key="1">
    <source>
        <dbReference type="ARBA" id="ARBA00022722"/>
    </source>
</evidence>
<dbReference type="KEGG" id="pda:103697507"/>
<name>A0A8B9ASL3_PHODC</name>
<evidence type="ECO:0000259" key="12">
    <source>
        <dbReference type="PROSITE" id="PS51908"/>
    </source>
</evidence>
<feature type="region of interest" description="Disordered" evidence="11">
    <location>
        <begin position="19"/>
        <end position="58"/>
    </location>
</feature>
<dbReference type="InterPro" id="IPR049132">
    <property type="entry name" value="FAN1-like_euk"/>
</dbReference>
<dbReference type="PANTHER" id="PTHR15749">
    <property type="entry name" value="FANCONI-ASSOCIATED NUCLEASE 1"/>
    <property type="match status" value="1"/>
</dbReference>
<feature type="region of interest" description="Disordered" evidence="11">
    <location>
        <begin position="112"/>
        <end position="142"/>
    </location>
</feature>
<dbReference type="GO" id="GO:0008409">
    <property type="term" value="F:5'-3' exonuclease activity"/>
    <property type="evidence" value="ECO:0007669"/>
    <property type="project" value="TreeGrafter"/>
</dbReference>
<dbReference type="Proteomes" id="UP000228380">
    <property type="component" value="Chromosome 14"/>
</dbReference>
<dbReference type="InterPro" id="IPR033315">
    <property type="entry name" value="Fan1-like"/>
</dbReference>
<dbReference type="InterPro" id="IPR014905">
    <property type="entry name" value="HIRAN"/>
</dbReference>
<keyword evidence="1 10" id="KW-0540">Nuclease</keyword>
<comment type="similarity">
    <text evidence="10">Belongs to the FAN1 family.</text>
</comment>
<dbReference type="GO" id="GO:0004528">
    <property type="term" value="F:phosphodiesterase I activity"/>
    <property type="evidence" value="ECO:0007669"/>
    <property type="project" value="UniProtKB-EC"/>
</dbReference>
<evidence type="ECO:0000256" key="4">
    <source>
        <dbReference type="ARBA" id="ARBA00022771"/>
    </source>
</evidence>
<dbReference type="SMART" id="SM00990">
    <property type="entry name" value="VRR_NUC"/>
    <property type="match status" value="1"/>
</dbReference>
<comment type="subcellular location">
    <subcellularLocation>
        <location evidence="10">Nucleus</location>
    </subcellularLocation>
</comment>
<keyword evidence="8 9" id="KW-0234">DNA repair</keyword>
<evidence type="ECO:0000313" key="14">
    <source>
        <dbReference type="RefSeq" id="XP_038989791.1"/>
    </source>
</evidence>
<dbReference type="GeneID" id="103697507"/>
<evidence type="ECO:0000256" key="9">
    <source>
        <dbReference type="PROSITE-ProRule" id="PRU01256"/>
    </source>
</evidence>
<dbReference type="RefSeq" id="XP_038989791.1">
    <property type="nucleotide sequence ID" value="XM_039133863.1"/>
</dbReference>
<organism evidence="13 14">
    <name type="scientific">Phoenix dactylifera</name>
    <name type="common">Date palm</name>
    <dbReference type="NCBI Taxonomy" id="42345"/>
    <lineage>
        <taxon>Eukaryota</taxon>
        <taxon>Viridiplantae</taxon>
        <taxon>Streptophyta</taxon>
        <taxon>Embryophyta</taxon>
        <taxon>Tracheophyta</taxon>
        <taxon>Spermatophyta</taxon>
        <taxon>Magnoliopsida</taxon>
        <taxon>Liliopsida</taxon>
        <taxon>Arecaceae</taxon>
        <taxon>Coryphoideae</taxon>
        <taxon>Phoeniceae</taxon>
        <taxon>Phoenix</taxon>
    </lineage>
</organism>
<keyword evidence="3 9" id="KW-0227">DNA damage</keyword>
<evidence type="ECO:0000256" key="2">
    <source>
        <dbReference type="ARBA" id="ARBA00022723"/>
    </source>
</evidence>
<evidence type="ECO:0000313" key="13">
    <source>
        <dbReference type="Proteomes" id="UP000228380"/>
    </source>
</evidence>
<dbReference type="Gene3D" id="3.30.70.2330">
    <property type="match status" value="1"/>
</dbReference>
<keyword evidence="10" id="KW-0539">Nucleus</keyword>
<keyword evidence="4 9" id="KW-0863">Zinc-finger</keyword>
<dbReference type="SMART" id="SM00910">
    <property type="entry name" value="HIRAN"/>
    <property type="match status" value="1"/>
</dbReference>
<keyword evidence="5 10" id="KW-0378">Hydrolase</keyword>
<evidence type="ECO:0000256" key="11">
    <source>
        <dbReference type="SAM" id="MobiDB-lite"/>
    </source>
</evidence>
<keyword evidence="7 10" id="KW-0460">Magnesium</keyword>
<keyword evidence="6" id="KW-0862">Zinc</keyword>
<dbReference type="InterPro" id="IPR049126">
    <property type="entry name" value="FAN1-like_TPR"/>
</dbReference>
<dbReference type="InterPro" id="IPR014883">
    <property type="entry name" value="VRR_NUC"/>
</dbReference>
<dbReference type="Pfam" id="PF08797">
    <property type="entry name" value="HIRAN"/>
    <property type="match status" value="1"/>
</dbReference>
<accession>A0A8B9ASL3</accession>
<dbReference type="CDD" id="cd22326">
    <property type="entry name" value="FAN1-like"/>
    <property type="match status" value="1"/>
</dbReference>
<evidence type="ECO:0000256" key="8">
    <source>
        <dbReference type="ARBA" id="ARBA00023204"/>
    </source>
</evidence>
<comment type="function">
    <text evidence="10">Nuclease required for the repair of DNA interstrand cross-links (ICL). Acts as a 5'-3' exonuclease that anchors at a cut end of DNA and cleaves DNA successively at every third nucleotide, allowing to excise an ICL from one strand through flanking incisions.</text>
</comment>
<evidence type="ECO:0000256" key="7">
    <source>
        <dbReference type="ARBA" id="ARBA00022842"/>
    </source>
</evidence>
<reference evidence="14" key="2">
    <citation type="submission" date="2025-08" db="UniProtKB">
        <authorList>
            <consortium name="RefSeq"/>
        </authorList>
    </citation>
    <scope>IDENTIFICATION</scope>
    <source>
        <tissue evidence="14">Young leaves</tissue>
    </source>
</reference>
<protein>
    <recommendedName>
        <fullName evidence="10">Fanconi-associated nuclease</fullName>
        <ecNumber evidence="10">3.1.4.1</ecNumber>
    </recommendedName>
</protein>
<evidence type="ECO:0000256" key="6">
    <source>
        <dbReference type="ARBA" id="ARBA00022833"/>
    </source>
</evidence>
<evidence type="ECO:0000256" key="3">
    <source>
        <dbReference type="ARBA" id="ARBA00022763"/>
    </source>
</evidence>
<dbReference type="Pfam" id="PF21315">
    <property type="entry name" value="FAN1_HTH"/>
    <property type="match status" value="1"/>
</dbReference>
<dbReference type="Pfam" id="PF08774">
    <property type="entry name" value="VRR_NUC"/>
    <property type="match status" value="1"/>
</dbReference>
<dbReference type="OrthoDB" id="76364at2759"/>
<dbReference type="InterPro" id="IPR006642">
    <property type="entry name" value="Rad18_UBZ4"/>
</dbReference>
<dbReference type="GO" id="GO:0036297">
    <property type="term" value="P:interstrand cross-link repair"/>
    <property type="evidence" value="ECO:0007669"/>
    <property type="project" value="InterPro"/>
</dbReference>
<evidence type="ECO:0000256" key="10">
    <source>
        <dbReference type="RuleBase" id="RU365033"/>
    </source>
</evidence>
<dbReference type="SMART" id="SM00734">
    <property type="entry name" value="ZnF_Rad18"/>
    <property type="match status" value="1"/>
</dbReference>
<dbReference type="Gene3D" id="3.30.160.60">
    <property type="entry name" value="Classic Zinc Finger"/>
    <property type="match status" value="1"/>
</dbReference>
<dbReference type="EC" id="3.1.4.1" evidence="10"/>
<reference evidence="13" key="1">
    <citation type="journal article" date="2019" name="Nat. Commun.">
        <title>Genome-wide association mapping of date palm fruit traits.</title>
        <authorList>
            <person name="Hazzouri K.M."/>
            <person name="Gros-Balthazard M."/>
            <person name="Flowers J.M."/>
            <person name="Copetti D."/>
            <person name="Lemansour A."/>
            <person name="Lebrun M."/>
            <person name="Masmoudi K."/>
            <person name="Ferrand S."/>
            <person name="Dhar M.I."/>
            <person name="Fresquez Z.A."/>
            <person name="Rosas U."/>
            <person name="Zhang J."/>
            <person name="Talag J."/>
            <person name="Lee S."/>
            <person name="Kudrna D."/>
            <person name="Powell R.F."/>
            <person name="Leitch I.J."/>
            <person name="Krueger R.R."/>
            <person name="Wing R.A."/>
            <person name="Amiri K.M.A."/>
            <person name="Purugganan M.D."/>
        </authorList>
    </citation>
    <scope>NUCLEOTIDE SEQUENCE [LARGE SCALE GENOMIC DNA]</scope>
    <source>
        <strain evidence="13">cv. Khalas</strain>
    </source>
</reference>
<dbReference type="GO" id="GO:0008270">
    <property type="term" value="F:zinc ion binding"/>
    <property type="evidence" value="ECO:0007669"/>
    <property type="project" value="UniProtKB-KW"/>
</dbReference>
<feature type="compositionally biased region" description="Polar residues" evidence="11">
    <location>
        <begin position="129"/>
        <end position="142"/>
    </location>
</feature>
<dbReference type="AlphaFoldDB" id="A0A8B9ASL3"/>
<feature type="domain" description="UBZ4-type" evidence="12">
    <location>
        <begin position="60"/>
        <end position="89"/>
    </location>
</feature>
<dbReference type="GO" id="GO:0016818">
    <property type="term" value="F:hydrolase activity, acting on acid anhydrides, in phosphorus-containing anhydrides"/>
    <property type="evidence" value="ECO:0007669"/>
    <property type="project" value="InterPro"/>
</dbReference>
<dbReference type="InterPro" id="IPR049125">
    <property type="entry name" value="FAN1-like_WH"/>
</dbReference>
<dbReference type="Pfam" id="PF21170">
    <property type="entry name" value="FAN1_TPR"/>
    <property type="match status" value="1"/>
</dbReference>
<dbReference type="GO" id="GO:0005634">
    <property type="term" value="C:nucleus"/>
    <property type="evidence" value="ECO:0007669"/>
    <property type="project" value="UniProtKB-SubCell"/>
</dbReference>
<sequence>MLHGRDSLVRLIGKRRRTFSSPLAQHLRPQSAAKRRPSPSSVEDEAPPPKQESQIHGAERVSCPVCGSSIRGTDYSVNSHLDTCLARGVKRKLTQSTLLQFKFCPRSRSESSLVDLDNDKEKARKRGSTNESDPSNFPLSSRYGSTRMSERMQCASASPYHSLSSSETCTDASLEGLVIEDAVISKVKDPLYSHMFRQSVKTQIPKLDTCGPGDAKYVEILETFIVGCRFHDNAELRQGASIFLLRDPQNSKDRHAIKVLSADFDGRVLGYLPRELAKYLSPLIDNHHIKCEGSVTSLPRHPYDVIPIQLVCQMAENSDMKSDDCQILKSLWESVLLAVEYGRANHPSMTKYQRNFCLMIEDVMNHYAYLFTDKEKSFLGVFNSLSDDGQRLFIRLYTRKGPWFRMSNVSYPEISDPLQAAEELQLAGYLFLFNSCEDPFTYDMKEVLNLLNVYEIREILKQVPPKKAINCTRRPELINVLYSAYENEICPLLPKVVFERVGTCVRISSAADIFLWRVQRLFFLSGEQDLSSFLLVDLGLVKFPDYACNISHQVFAGRDDLLEYEEAIEVAQVMDEYLDANNMDMVIRCIDVSDSHIQASLMEDTRSSILDSPPTFFSCFSASWVYSKVLTLGISVFEHKHRYEDAIRLLKGLLNRITCDSRRGYWTLRLSVDLEHIGRLNESLSVAEEGILDSWVRAGSKVALQRRVLRLGKPPRRWKMPSYADYVKQKIKEVYIRGRPLVCETGTKNLFYGYDGELCGVEQLALQYYAGEGGWLGVHSESGIWMTFFGILMWDVIFSNIPDVFRSRFQTAPLDLDTDDFYVARKSLIESHLQKIHDGMADEILITSWGLHFGTACRGVKWERHSLSDLRAAVSCIGGRRLAALFRHLSLDYRSWSSGMPDLLLWRFHGDMGRGQAKLVEVKGPRDRLSEQQRAWMLILLDCGFDAEICKVSPNPSSP</sequence>
<keyword evidence="10" id="KW-0464">Manganese</keyword>
<dbReference type="GO" id="GO:0017108">
    <property type="term" value="F:5'-flap endonuclease activity"/>
    <property type="evidence" value="ECO:0007669"/>
    <property type="project" value="TreeGrafter"/>
</dbReference>